<feature type="compositionally biased region" description="Polar residues" evidence="6">
    <location>
        <begin position="306"/>
        <end position="317"/>
    </location>
</feature>
<feature type="compositionally biased region" description="Acidic residues" evidence="6">
    <location>
        <begin position="107"/>
        <end position="129"/>
    </location>
</feature>
<proteinExistence type="inferred from homology"/>
<keyword evidence="3 4" id="KW-0413">Isomerase</keyword>
<dbReference type="SUPFAM" id="SSF54534">
    <property type="entry name" value="FKBP-like"/>
    <property type="match status" value="1"/>
</dbReference>
<evidence type="ECO:0000256" key="6">
    <source>
        <dbReference type="SAM" id="MobiDB-lite"/>
    </source>
</evidence>
<name>A0AA41VNP2_PAPNU</name>
<dbReference type="InterPro" id="IPR023566">
    <property type="entry name" value="PPIase_Fpr3/Fpr4-like"/>
</dbReference>
<dbReference type="PIRSF" id="PIRSF001473">
    <property type="entry name" value="FK506-bp_FPR3"/>
    <property type="match status" value="1"/>
</dbReference>
<keyword evidence="9" id="KW-1185">Reference proteome</keyword>
<dbReference type="Proteomes" id="UP001177140">
    <property type="component" value="Unassembled WGS sequence"/>
</dbReference>
<dbReference type="Gene3D" id="2.60.120.340">
    <property type="entry name" value="Nucleoplasmin core domain"/>
    <property type="match status" value="1"/>
</dbReference>
<dbReference type="PANTHER" id="PTHR43811:SF19">
    <property type="entry name" value="39 KDA FK506-BINDING NUCLEAR PROTEIN"/>
    <property type="match status" value="1"/>
</dbReference>
<evidence type="ECO:0000256" key="3">
    <source>
        <dbReference type="ARBA" id="ARBA00023235"/>
    </source>
</evidence>
<feature type="domain" description="PPIase FKBP-type" evidence="7">
    <location>
        <begin position="387"/>
        <end position="476"/>
    </location>
</feature>
<gene>
    <name evidence="8" type="ORF">MKW94_006279</name>
</gene>
<dbReference type="Pfam" id="PF17800">
    <property type="entry name" value="NPL"/>
    <property type="match status" value="1"/>
</dbReference>
<evidence type="ECO:0000256" key="2">
    <source>
        <dbReference type="ARBA" id="ARBA00023110"/>
    </source>
</evidence>
<evidence type="ECO:0000313" key="8">
    <source>
        <dbReference type="EMBL" id="MCL7044494.1"/>
    </source>
</evidence>
<dbReference type="PROSITE" id="PS50059">
    <property type="entry name" value="FKBP_PPIASE"/>
    <property type="match status" value="1"/>
</dbReference>
<dbReference type="FunFam" id="3.10.50.40:FF:000006">
    <property type="entry name" value="Peptidyl-prolyl cis-trans isomerase"/>
    <property type="match status" value="1"/>
</dbReference>
<organism evidence="8 9">
    <name type="scientific">Papaver nudicaule</name>
    <name type="common">Iceland poppy</name>
    <dbReference type="NCBI Taxonomy" id="74823"/>
    <lineage>
        <taxon>Eukaryota</taxon>
        <taxon>Viridiplantae</taxon>
        <taxon>Streptophyta</taxon>
        <taxon>Embryophyta</taxon>
        <taxon>Tracheophyta</taxon>
        <taxon>Spermatophyta</taxon>
        <taxon>Magnoliopsida</taxon>
        <taxon>Ranunculales</taxon>
        <taxon>Papaveraceae</taxon>
        <taxon>Papaveroideae</taxon>
        <taxon>Papaver</taxon>
    </lineage>
</organism>
<dbReference type="GO" id="GO:0003755">
    <property type="term" value="F:peptidyl-prolyl cis-trans isomerase activity"/>
    <property type="evidence" value="ECO:0007669"/>
    <property type="project" value="UniProtKB-KW"/>
</dbReference>
<feature type="compositionally biased region" description="Basic and acidic residues" evidence="6">
    <location>
        <begin position="254"/>
        <end position="269"/>
    </location>
</feature>
<dbReference type="EMBL" id="JAJJMA010258691">
    <property type="protein sequence ID" value="MCL7044494.1"/>
    <property type="molecule type" value="Genomic_DNA"/>
</dbReference>
<evidence type="ECO:0000256" key="1">
    <source>
        <dbReference type="ARBA" id="ARBA00000971"/>
    </source>
</evidence>
<feature type="compositionally biased region" description="Basic residues" evidence="6">
    <location>
        <begin position="319"/>
        <end position="328"/>
    </location>
</feature>
<dbReference type="InterPro" id="IPR041232">
    <property type="entry name" value="NPL"/>
</dbReference>
<sequence length="479" mass="52862">MPFWGVEIKAGKSFTHTFDEELGRLHISQATLGVGGSKQRSVIECKVGDKAPILLCALLPGKNESAPLDLEFEEEDKVVFTVHGPRSVHLAGYYLDSEGGGCGHEAEYDDDDMDYSLDDIAGEDTDSDGIEFGSESSDDESLEEDGDDLYTFPSGKSGVVIEEIEDDEKPAENGNANNKHSKKSDGADNQKQIVIKDNAVLAMESEDEDGFPITSTTNKEGKSQKKVTKESKKIEDGMGTGKKRKNETINQDSNAEKLSEEPKETDDKPKKKNKKGKKGVTEDEEKSDKMVQDRVEDKPKDEQPSDKSVGNADQDNVQVKKKKNKKKNKAQESDANASKEVQEKKIPAVVIEDKKEKKRSQVRTFPNGLIIEEISMGKPDGKKACRGSQVSMRYIGKLKSNGKIFDSNTTKREPFKFRLGVAEVIKGWDVGVEGMRVGDKRRLTLPPSMGYGAQGAPPTIPPNAWLIFEVELIDVRSRN</sequence>
<evidence type="ECO:0000256" key="4">
    <source>
        <dbReference type="PIRNR" id="PIRNR001473"/>
    </source>
</evidence>
<feature type="compositionally biased region" description="Acidic residues" evidence="6">
    <location>
        <begin position="136"/>
        <end position="148"/>
    </location>
</feature>
<comment type="caution">
    <text evidence="8">The sequence shown here is derived from an EMBL/GenBank/DDBJ whole genome shotgun (WGS) entry which is preliminary data.</text>
</comment>
<reference evidence="8" key="1">
    <citation type="submission" date="2022-03" db="EMBL/GenBank/DDBJ databases">
        <title>A functionally conserved STORR gene fusion in Papaver species that diverged 16.8 million years ago.</title>
        <authorList>
            <person name="Catania T."/>
        </authorList>
    </citation>
    <scope>NUCLEOTIDE SEQUENCE</scope>
    <source>
        <strain evidence="8">S-191538</strain>
    </source>
</reference>
<feature type="region of interest" description="Disordered" evidence="6">
    <location>
        <begin position="101"/>
        <end position="344"/>
    </location>
</feature>
<keyword evidence="2 4" id="KW-0697">Rotamase</keyword>
<evidence type="ECO:0000259" key="7">
    <source>
        <dbReference type="PROSITE" id="PS50059"/>
    </source>
</evidence>
<comment type="catalytic activity">
    <reaction evidence="1 4 5">
        <text>[protein]-peptidylproline (omega=180) = [protein]-peptidylproline (omega=0)</text>
        <dbReference type="Rhea" id="RHEA:16237"/>
        <dbReference type="Rhea" id="RHEA-COMP:10747"/>
        <dbReference type="Rhea" id="RHEA-COMP:10748"/>
        <dbReference type="ChEBI" id="CHEBI:83833"/>
        <dbReference type="ChEBI" id="CHEBI:83834"/>
        <dbReference type="EC" id="5.2.1.8"/>
    </reaction>
</comment>
<dbReference type="GO" id="GO:0005634">
    <property type="term" value="C:nucleus"/>
    <property type="evidence" value="ECO:0007669"/>
    <property type="project" value="UniProtKB-ARBA"/>
</dbReference>
<evidence type="ECO:0000313" key="9">
    <source>
        <dbReference type="Proteomes" id="UP001177140"/>
    </source>
</evidence>
<comment type="similarity">
    <text evidence="4">Belongs to the FKBP-type PPIase family.</text>
</comment>
<accession>A0AA41VNP2</accession>
<dbReference type="Pfam" id="PF00254">
    <property type="entry name" value="FKBP_C"/>
    <property type="match status" value="1"/>
</dbReference>
<dbReference type="AlphaFoldDB" id="A0AA41VNP2"/>
<dbReference type="InterPro" id="IPR001179">
    <property type="entry name" value="PPIase_FKBP_dom"/>
</dbReference>
<feature type="compositionally biased region" description="Basic and acidic residues" evidence="6">
    <location>
        <begin position="219"/>
        <end position="236"/>
    </location>
</feature>
<dbReference type="EC" id="5.2.1.8" evidence="4"/>
<dbReference type="Gene3D" id="3.10.50.40">
    <property type="match status" value="1"/>
</dbReference>
<dbReference type="InterPro" id="IPR046357">
    <property type="entry name" value="PPIase_dom_sf"/>
</dbReference>
<evidence type="ECO:0000256" key="5">
    <source>
        <dbReference type="PROSITE-ProRule" id="PRU00277"/>
    </source>
</evidence>
<protein>
    <recommendedName>
        <fullName evidence="4">FK506-binding protein</fullName>
        <ecNumber evidence="4">5.2.1.8</ecNumber>
    </recommendedName>
</protein>
<dbReference type="PANTHER" id="PTHR43811">
    <property type="entry name" value="FKBP-TYPE PEPTIDYL-PROLYL CIS-TRANS ISOMERASE FKPA"/>
    <property type="match status" value="1"/>
</dbReference>
<feature type="compositionally biased region" description="Basic and acidic residues" evidence="6">
    <location>
        <begin position="286"/>
        <end position="305"/>
    </location>
</feature>